<dbReference type="EMBL" id="LIZX01000030">
    <property type="protein sequence ID" value="KPJ69176.1"/>
    <property type="molecule type" value="Genomic_DNA"/>
</dbReference>
<reference evidence="2 3" key="1">
    <citation type="journal article" date="2015" name="Microbiome">
        <title>Genomic resolution of linkages in carbon, nitrogen, and sulfur cycling among widespread estuary sediment bacteria.</title>
        <authorList>
            <person name="Baker B.J."/>
            <person name="Lazar C.S."/>
            <person name="Teske A.P."/>
            <person name="Dick G.J."/>
        </authorList>
    </citation>
    <scope>NUCLEOTIDE SEQUENCE [LARGE SCALE GENOMIC DNA]</scope>
    <source>
        <strain evidence="2">DG_54_3</strain>
    </source>
</reference>
<evidence type="ECO:0000256" key="1">
    <source>
        <dbReference type="SAM" id="MobiDB-lite"/>
    </source>
</evidence>
<dbReference type="Proteomes" id="UP000051861">
    <property type="component" value="Unassembled WGS sequence"/>
</dbReference>
<accession>A0A0S7Y397</accession>
<gene>
    <name evidence="2" type="ORF">AMJ44_04435</name>
</gene>
<evidence type="ECO:0000313" key="2">
    <source>
        <dbReference type="EMBL" id="KPJ69176.1"/>
    </source>
</evidence>
<organism evidence="2 3">
    <name type="scientific">candidate division WOR-1 bacterium DG_54_3</name>
    <dbReference type="NCBI Taxonomy" id="1703775"/>
    <lineage>
        <taxon>Bacteria</taxon>
        <taxon>Bacillati</taxon>
        <taxon>Saganbacteria</taxon>
    </lineage>
</organism>
<proteinExistence type="predicted"/>
<dbReference type="AlphaFoldDB" id="A0A0S7Y397"/>
<sequence>MNYNGSQNSRVYRGAVSPSSTGSKINRVDPKAFLKTMFNTMHKLQLGLVNPNSDEIDLSEWGFGMVDKTSPAAMLAITHIVGEVQNSTDLVLSLVNQEFQFEKSLSNLFGG</sequence>
<protein>
    <submittedName>
        <fullName evidence="2">Uncharacterized protein</fullName>
    </submittedName>
</protein>
<feature type="compositionally biased region" description="Polar residues" evidence="1">
    <location>
        <begin position="1"/>
        <end position="10"/>
    </location>
</feature>
<feature type="region of interest" description="Disordered" evidence="1">
    <location>
        <begin position="1"/>
        <end position="23"/>
    </location>
</feature>
<name>A0A0S7Y397_UNCSA</name>
<comment type="caution">
    <text evidence="2">The sequence shown here is derived from an EMBL/GenBank/DDBJ whole genome shotgun (WGS) entry which is preliminary data.</text>
</comment>
<evidence type="ECO:0000313" key="3">
    <source>
        <dbReference type="Proteomes" id="UP000051861"/>
    </source>
</evidence>